<evidence type="ECO:0000313" key="8">
    <source>
        <dbReference type="EMBL" id="CAH0587168.1"/>
    </source>
</evidence>
<evidence type="ECO:0000259" key="7">
    <source>
        <dbReference type="PROSITE" id="PS51778"/>
    </source>
</evidence>
<dbReference type="Pfam" id="PF16016">
    <property type="entry name" value="VASt"/>
    <property type="match status" value="1"/>
</dbReference>
<keyword evidence="9" id="KW-1185">Reference proteome</keyword>
<dbReference type="EMBL" id="LR824018">
    <property type="protein sequence ID" value="CAH0587168.1"/>
    <property type="molecule type" value="Genomic_DNA"/>
</dbReference>
<feature type="region of interest" description="Disordered" evidence="5">
    <location>
        <begin position="54"/>
        <end position="102"/>
    </location>
</feature>
<dbReference type="PROSITE" id="PS51778">
    <property type="entry name" value="VAST"/>
    <property type="match status" value="1"/>
</dbReference>
<organism evidence="8 9">
    <name type="scientific">Chrysodeixis includens</name>
    <name type="common">Soybean looper</name>
    <name type="synonym">Pseudoplusia includens</name>
    <dbReference type="NCBI Taxonomy" id="689277"/>
    <lineage>
        <taxon>Eukaryota</taxon>
        <taxon>Metazoa</taxon>
        <taxon>Ecdysozoa</taxon>
        <taxon>Arthropoda</taxon>
        <taxon>Hexapoda</taxon>
        <taxon>Insecta</taxon>
        <taxon>Pterygota</taxon>
        <taxon>Neoptera</taxon>
        <taxon>Endopterygota</taxon>
        <taxon>Lepidoptera</taxon>
        <taxon>Glossata</taxon>
        <taxon>Ditrysia</taxon>
        <taxon>Noctuoidea</taxon>
        <taxon>Noctuidae</taxon>
        <taxon>Plusiinae</taxon>
        <taxon>Chrysodeixis</taxon>
    </lineage>
</organism>
<dbReference type="GO" id="GO:0140268">
    <property type="term" value="C:endoplasmic reticulum-plasma membrane contact site"/>
    <property type="evidence" value="ECO:0007669"/>
    <property type="project" value="TreeGrafter"/>
</dbReference>
<dbReference type="OrthoDB" id="2162691at2759"/>
<dbReference type="InterPro" id="IPR004182">
    <property type="entry name" value="GRAM"/>
</dbReference>
<reference evidence="8" key="1">
    <citation type="submission" date="2021-12" db="EMBL/GenBank/DDBJ databases">
        <authorList>
            <person name="King R."/>
        </authorList>
    </citation>
    <scope>NUCLEOTIDE SEQUENCE</scope>
</reference>
<comment type="subcellular location">
    <subcellularLocation>
        <location evidence="1">Membrane</location>
        <topology evidence="1">Single-pass membrane protein</topology>
    </subcellularLocation>
</comment>
<dbReference type="GO" id="GO:0032366">
    <property type="term" value="P:intracellular sterol transport"/>
    <property type="evidence" value="ECO:0007669"/>
    <property type="project" value="TreeGrafter"/>
</dbReference>
<dbReference type="CDD" id="cd13220">
    <property type="entry name" value="PH-GRAM_GRAMDC"/>
    <property type="match status" value="1"/>
</dbReference>
<evidence type="ECO:0000256" key="2">
    <source>
        <dbReference type="ARBA" id="ARBA00022692"/>
    </source>
</evidence>
<name>A0A9P0BPS8_CHRIL</name>
<dbReference type="InterPro" id="IPR031968">
    <property type="entry name" value="VASt"/>
</dbReference>
<dbReference type="InterPro" id="IPR051482">
    <property type="entry name" value="Cholesterol_transport"/>
</dbReference>
<proteinExistence type="predicted"/>
<dbReference type="GO" id="GO:0120015">
    <property type="term" value="F:sterol transfer activity"/>
    <property type="evidence" value="ECO:0007669"/>
    <property type="project" value="TreeGrafter"/>
</dbReference>
<dbReference type="Gene3D" id="2.30.29.30">
    <property type="entry name" value="Pleckstrin-homology domain (PH domain)/Phosphotyrosine-binding domain (PTB)"/>
    <property type="match status" value="1"/>
</dbReference>
<gene>
    <name evidence="8" type="ORF">CINC_LOCUS3631</name>
</gene>
<dbReference type="PANTHER" id="PTHR23319">
    <property type="entry name" value="GRAM DOMAIN CONTAINING 1B, ISOFORM E"/>
    <property type="match status" value="1"/>
</dbReference>
<evidence type="ECO:0000256" key="6">
    <source>
        <dbReference type="SAM" id="Phobius"/>
    </source>
</evidence>
<evidence type="ECO:0000313" key="9">
    <source>
        <dbReference type="Proteomes" id="UP001154114"/>
    </source>
</evidence>
<evidence type="ECO:0000256" key="5">
    <source>
        <dbReference type="SAM" id="MobiDB-lite"/>
    </source>
</evidence>
<dbReference type="Pfam" id="PF02893">
    <property type="entry name" value="GRAM"/>
    <property type="match status" value="1"/>
</dbReference>
<dbReference type="SMART" id="SM00568">
    <property type="entry name" value="GRAM"/>
    <property type="match status" value="1"/>
</dbReference>
<dbReference type="FunFam" id="2.30.29.30:FF:000008">
    <property type="entry name" value="GRAM domain containing 1B"/>
    <property type="match status" value="1"/>
</dbReference>
<keyword evidence="4 6" id="KW-0472">Membrane</keyword>
<feature type="compositionally biased region" description="Basic and acidic residues" evidence="5">
    <location>
        <begin position="375"/>
        <end position="388"/>
    </location>
</feature>
<feature type="compositionally biased region" description="Basic and acidic residues" evidence="5">
    <location>
        <begin position="327"/>
        <end position="342"/>
    </location>
</feature>
<dbReference type="GO" id="GO:0005886">
    <property type="term" value="C:plasma membrane"/>
    <property type="evidence" value="ECO:0007669"/>
    <property type="project" value="TreeGrafter"/>
</dbReference>
<evidence type="ECO:0000256" key="4">
    <source>
        <dbReference type="ARBA" id="ARBA00023136"/>
    </source>
</evidence>
<evidence type="ECO:0000256" key="1">
    <source>
        <dbReference type="ARBA" id="ARBA00004167"/>
    </source>
</evidence>
<dbReference type="PANTHER" id="PTHR23319:SF4">
    <property type="entry name" value="GRAM DOMAIN CONTAINING 1B, ISOFORM E"/>
    <property type="match status" value="1"/>
</dbReference>
<dbReference type="Proteomes" id="UP001154114">
    <property type="component" value="Chromosome 15"/>
</dbReference>
<feature type="transmembrane region" description="Helical" evidence="6">
    <location>
        <begin position="618"/>
        <end position="638"/>
    </location>
</feature>
<keyword evidence="3 6" id="KW-1133">Transmembrane helix</keyword>
<dbReference type="InterPro" id="IPR011993">
    <property type="entry name" value="PH-like_dom_sf"/>
</dbReference>
<feature type="region of interest" description="Disordered" evidence="5">
    <location>
        <begin position="289"/>
        <end position="388"/>
    </location>
</feature>
<accession>A0A9P0BPS8</accession>
<keyword evidence="2 6" id="KW-0812">Transmembrane</keyword>
<feature type="compositionally biased region" description="Low complexity" evidence="5">
    <location>
        <begin position="56"/>
        <end position="71"/>
    </location>
</feature>
<evidence type="ECO:0000256" key="3">
    <source>
        <dbReference type="ARBA" id="ARBA00022989"/>
    </source>
</evidence>
<dbReference type="GO" id="GO:0005789">
    <property type="term" value="C:endoplasmic reticulum membrane"/>
    <property type="evidence" value="ECO:0007669"/>
    <property type="project" value="TreeGrafter"/>
</dbReference>
<protein>
    <recommendedName>
        <fullName evidence="7">VASt domain-containing protein</fullName>
    </recommendedName>
</protein>
<dbReference type="GO" id="GO:0032934">
    <property type="term" value="F:sterol binding"/>
    <property type="evidence" value="ECO:0007669"/>
    <property type="project" value="TreeGrafter"/>
</dbReference>
<dbReference type="AlphaFoldDB" id="A0A9P0BPS8"/>
<feature type="domain" description="VASt" evidence="7">
    <location>
        <begin position="393"/>
        <end position="564"/>
    </location>
</feature>
<feature type="region of interest" description="Disordered" evidence="5">
    <location>
        <begin position="115"/>
        <end position="138"/>
    </location>
</feature>
<sequence length="730" mass="80422">MTSSELDSRNIAISMRKSVENLVISSQDAIGQSISQALTFSGVITQHANNIIQENRSVSRSPSPSPSASLRNTDSASEALDNDKTSEASLHMPCHAGGDSASVSSGELAVTVVSAAPVQKGDNPKSSNPNNKGVDGARTKKKSWYNSLYPTYKSKSDDFKRLFKDLPDDERLIVDYSCALQKDILAHGRLYASQNYLCFYASIFGWETTMTTRWKDVTAITKEKTALVIPNAILVCTEGEKNFLTSFSGRDKAYLMLFRIWQNALMDQPMTSQEFWQWVHSSYGEELGFNSDEEGYGRDNVDDVPPLPPDTDPELAESSLEAAGGAEGRDERPARQHSHTREASPPLVTNGDAEYREEEAGDTLPTDMSDTSDSEPDKPHNGGDVEKCSEAHDGKLLLRQEFPFNIDQMFTMIFTNSKFNLELLAVRGTTDYVQAPWQAQGGLKCRQISYTLGLTSGPIGPKEVQVTETQVMNKCSKPGMLYSIDSTSENAGIPYADYFSVQVHYCLQRVSETKAHLALYGSVKYKKSMWPMIKAFLEKNTMSGLEDYSRLLESRLTAEADSAVPAARKSRRHRRVIPSSAVEASPAASVLPAAARARVGRAAGAGGLARPPAPAARAAAWLAALLAALLLVNALLYWKLYHADRTPYAFDLEDLQNRMSSVSGSQMSDWSKLLEQHTHRQRGQLLAWRDALQRAVAHLAQTEQALAKLLETIKPSLEKAQRDAESRDEL</sequence>